<keyword evidence="2" id="KW-1133">Transmembrane helix</keyword>
<organism evidence="4 5">
    <name type="scientific">Microlunatus kandeliicorticis</name>
    <dbReference type="NCBI Taxonomy" id="1759536"/>
    <lineage>
        <taxon>Bacteria</taxon>
        <taxon>Bacillati</taxon>
        <taxon>Actinomycetota</taxon>
        <taxon>Actinomycetes</taxon>
        <taxon>Propionibacteriales</taxon>
        <taxon>Propionibacteriaceae</taxon>
        <taxon>Microlunatus</taxon>
    </lineage>
</organism>
<evidence type="ECO:0000259" key="3">
    <source>
        <dbReference type="Pfam" id="PF12695"/>
    </source>
</evidence>
<dbReference type="EMBL" id="JACGWT010000003">
    <property type="protein sequence ID" value="MBA8794654.1"/>
    <property type="molecule type" value="Genomic_DNA"/>
</dbReference>
<feature type="region of interest" description="Disordered" evidence="1">
    <location>
        <begin position="334"/>
        <end position="365"/>
    </location>
</feature>
<dbReference type="SUPFAM" id="SSF53474">
    <property type="entry name" value="alpha/beta-Hydrolases"/>
    <property type="match status" value="1"/>
</dbReference>
<evidence type="ECO:0000313" key="4">
    <source>
        <dbReference type="EMBL" id="MBA8794654.1"/>
    </source>
</evidence>
<sequence>MAQRRTTRPERRSSGALAAVWLVASLALVAVPAWVGLTRPDPMLNGHPVTLVIGFALLVTGVVGAICAVVVLVDRLRRRRGGDNPPRRRWRTAVSVPVLVLLLATTGFLGWSRPFAADPVALQALDTTTTVRVVQRLTSYTLFPTRETRTGAAIPPTTGLVFYPGARVDARAYAALLRPLAEAGYVVVVVKEPFGIGLLDPGAARRIPALYPEVTRWVVGGHSLGGIPAATVADDDRTFTGLVLYASEPAGTLTRTDLRVLSVSGSKDGLETPDRIAAARDRLPADATAVVVQGGVHAFFGDYGNQPGDGVPTVSRERAQQQIAAATQKFLAALPAGTAPGRPGATPSGTAGGTSGPSPSATRTG</sequence>
<name>A0A7W3P669_9ACTN</name>
<keyword evidence="2" id="KW-0472">Membrane</keyword>
<proteinExistence type="predicted"/>
<dbReference type="InterPro" id="IPR029059">
    <property type="entry name" value="AB_hydrolase_5"/>
</dbReference>
<feature type="transmembrane region" description="Helical" evidence="2">
    <location>
        <begin position="16"/>
        <end position="37"/>
    </location>
</feature>
<accession>A0A7W3P669</accession>
<gene>
    <name evidence="4" type="ORF">FHX74_002273</name>
</gene>
<dbReference type="Gene3D" id="3.40.50.1820">
    <property type="entry name" value="alpha/beta hydrolase"/>
    <property type="match status" value="1"/>
</dbReference>
<comment type="caution">
    <text evidence="4">The sequence shown here is derived from an EMBL/GenBank/DDBJ whole genome shotgun (WGS) entry which is preliminary data.</text>
</comment>
<dbReference type="Proteomes" id="UP000523079">
    <property type="component" value="Unassembled WGS sequence"/>
</dbReference>
<evidence type="ECO:0000256" key="2">
    <source>
        <dbReference type="SAM" id="Phobius"/>
    </source>
</evidence>
<feature type="compositionally biased region" description="Low complexity" evidence="1">
    <location>
        <begin position="334"/>
        <end position="349"/>
    </location>
</feature>
<evidence type="ECO:0000313" key="5">
    <source>
        <dbReference type="Proteomes" id="UP000523079"/>
    </source>
</evidence>
<keyword evidence="5" id="KW-1185">Reference proteome</keyword>
<feature type="compositionally biased region" description="Low complexity" evidence="1">
    <location>
        <begin position="356"/>
        <end position="365"/>
    </location>
</feature>
<dbReference type="InterPro" id="IPR029058">
    <property type="entry name" value="AB_hydrolase_fold"/>
</dbReference>
<feature type="transmembrane region" description="Helical" evidence="2">
    <location>
        <begin position="93"/>
        <end position="111"/>
    </location>
</feature>
<feature type="transmembrane region" description="Helical" evidence="2">
    <location>
        <begin position="49"/>
        <end position="73"/>
    </location>
</feature>
<protein>
    <recommendedName>
        <fullName evidence="3">Alpha/beta hydrolase fold-5 domain-containing protein</fullName>
    </recommendedName>
</protein>
<dbReference type="GO" id="GO:0016787">
    <property type="term" value="F:hydrolase activity"/>
    <property type="evidence" value="ECO:0007669"/>
    <property type="project" value="InterPro"/>
</dbReference>
<feature type="domain" description="Alpha/beta hydrolase fold-5" evidence="3">
    <location>
        <begin position="159"/>
        <end position="320"/>
    </location>
</feature>
<reference evidence="4 5" key="1">
    <citation type="submission" date="2020-07" db="EMBL/GenBank/DDBJ databases">
        <title>Sequencing the genomes of 1000 actinobacteria strains.</title>
        <authorList>
            <person name="Klenk H.-P."/>
        </authorList>
    </citation>
    <scope>NUCLEOTIDE SEQUENCE [LARGE SCALE GENOMIC DNA]</scope>
    <source>
        <strain evidence="4 5">DSM 100723</strain>
    </source>
</reference>
<dbReference type="Pfam" id="PF12695">
    <property type="entry name" value="Abhydrolase_5"/>
    <property type="match status" value="1"/>
</dbReference>
<keyword evidence="2" id="KW-0812">Transmembrane</keyword>
<dbReference type="AlphaFoldDB" id="A0A7W3P669"/>
<dbReference type="RefSeq" id="WP_182560197.1">
    <property type="nucleotide sequence ID" value="NZ_JACGWT010000003.1"/>
</dbReference>
<evidence type="ECO:0000256" key="1">
    <source>
        <dbReference type="SAM" id="MobiDB-lite"/>
    </source>
</evidence>